<dbReference type="Gene3D" id="1.25.40.420">
    <property type="match status" value="1"/>
</dbReference>
<dbReference type="CDD" id="cd18186">
    <property type="entry name" value="BTB_POZ_ZBTB_KLHL-like"/>
    <property type="match status" value="1"/>
</dbReference>
<dbReference type="EMBL" id="GG738867">
    <property type="protein sequence ID" value="EFC44703.1"/>
    <property type="molecule type" value="Genomic_DNA"/>
</dbReference>
<evidence type="ECO:0000256" key="1">
    <source>
        <dbReference type="SAM" id="MobiDB-lite"/>
    </source>
</evidence>
<dbReference type="InterPro" id="IPR011705">
    <property type="entry name" value="BACK"/>
</dbReference>
<proteinExistence type="predicted"/>
<dbReference type="PANTHER" id="PTHR47457">
    <property type="entry name" value="OS05G0345500 PROTEIN"/>
    <property type="match status" value="1"/>
</dbReference>
<gene>
    <name evidence="3" type="ORF">NAEGRDRAFT_79706</name>
</gene>
<feature type="region of interest" description="Disordered" evidence="1">
    <location>
        <begin position="1"/>
        <end position="42"/>
    </location>
</feature>
<dbReference type="OMA" id="RTWDFQG"/>
<evidence type="ECO:0000313" key="3">
    <source>
        <dbReference type="EMBL" id="EFC44703.1"/>
    </source>
</evidence>
<reference evidence="3 4" key="1">
    <citation type="journal article" date="2010" name="Cell">
        <title>The genome of Naegleria gruberi illuminates early eukaryotic versatility.</title>
        <authorList>
            <person name="Fritz-Laylin L.K."/>
            <person name="Prochnik S.E."/>
            <person name="Ginger M.L."/>
            <person name="Dacks J.B."/>
            <person name="Carpenter M.L."/>
            <person name="Field M.C."/>
            <person name="Kuo A."/>
            <person name="Paredez A."/>
            <person name="Chapman J."/>
            <person name="Pham J."/>
            <person name="Shu S."/>
            <person name="Neupane R."/>
            <person name="Cipriano M."/>
            <person name="Mancuso J."/>
            <person name="Tu H."/>
            <person name="Salamov A."/>
            <person name="Lindquist E."/>
            <person name="Shapiro H."/>
            <person name="Lucas S."/>
            <person name="Grigoriev I.V."/>
            <person name="Cande W.Z."/>
            <person name="Fulton C."/>
            <person name="Rokhsar D.S."/>
            <person name="Dawson S.C."/>
        </authorList>
    </citation>
    <scope>NUCLEOTIDE SEQUENCE [LARGE SCALE GENOMIC DNA]</scope>
    <source>
        <strain evidence="3 4">NEG-M</strain>
    </source>
</reference>
<dbReference type="InterPro" id="IPR008979">
    <property type="entry name" value="Galactose-bd-like_sf"/>
</dbReference>
<keyword evidence="4" id="KW-1185">Reference proteome</keyword>
<dbReference type="RefSeq" id="XP_002677447.1">
    <property type="nucleotide sequence ID" value="XM_002677401.1"/>
</dbReference>
<evidence type="ECO:0000259" key="2">
    <source>
        <dbReference type="PROSITE" id="PS50097"/>
    </source>
</evidence>
<dbReference type="VEuPathDB" id="AmoebaDB:NAEGRDRAFT_79706"/>
<dbReference type="Pfam" id="PF07707">
    <property type="entry name" value="BACK"/>
    <property type="match status" value="1"/>
</dbReference>
<dbReference type="PANTHER" id="PTHR47457:SF1">
    <property type="entry name" value="BTB DOMAIN-CONTAINING PROTEIN-RELATED"/>
    <property type="match status" value="1"/>
</dbReference>
<dbReference type="PROSITE" id="PS50097">
    <property type="entry name" value="BTB"/>
    <property type="match status" value="1"/>
</dbReference>
<name>D2VF28_NAEGR</name>
<organism evidence="4">
    <name type="scientific">Naegleria gruberi</name>
    <name type="common">Amoeba</name>
    <dbReference type="NCBI Taxonomy" id="5762"/>
    <lineage>
        <taxon>Eukaryota</taxon>
        <taxon>Discoba</taxon>
        <taxon>Heterolobosea</taxon>
        <taxon>Tetramitia</taxon>
        <taxon>Eutetramitia</taxon>
        <taxon>Vahlkampfiidae</taxon>
        <taxon>Naegleria</taxon>
    </lineage>
</organism>
<protein>
    <submittedName>
        <fullName evidence="3">Predicted protein</fullName>
    </submittedName>
</protein>
<dbReference type="STRING" id="5762.D2VF28"/>
<dbReference type="OrthoDB" id="10255261at2759"/>
<feature type="domain" description="BTB" evidence="2">
    <location>
        <begin position="233"/>
        <end position="302"/>
    </location>
</feature>
<feature type="compositionally biased region" description="Low complexity" evidence="1">
    <location>
        <begin position="1"/>
        <end position="28"/>
    </location>
</feature>
<dbReference type="InterPro" id="IPR000210">
    <property type="entry name" value="BTB/POZ_dom"/>
</dbReference>
<dbReference type="InParanoid" id="D2VF28"/>
<dbReference type="SUPFAM" id="SSF54695">
    <property type="entry name" value="POZ domain"/>
    <property type="match status" value="1"/>
</dbReference>
<dbReference type="Pfam" id="PF00651">
    <property type="entry name" value="BTB"/>
    <property type="match status" value="1"/>
</dbReference>
<dbReference type="SUPFAM" id="SSF49785">
    <property type="entry name" value="Galactose-binding domain-like"/>
    <property type="match status" value="1"/>
</dbReference>
<dbReference type="SMART" id="SM00225">
    <property type="entry name" value="BTB"/>
    <property type="match status" value="1"/>
</dbReference>
<feature type="region of interest" description="Disordered" evidence="1">
    <location>
        <begin position="171"/>
        <end position="191"/>
    </location>
</feature>
<dbReference type="AlphaFoldDB" id="D2VF28"/>
<dbReference type="Gene3D" id="3.30.710.10">
    <property type="entry name" value="Potassium Channel Kv1.1, Chain A"/>
    <property type="match status" value="1"/>
</dbReference>
<dbReference type="Gene3D" id="2.60.120.260">
    <property type="entry name" value="Galactose-binding domain-like"/>
    <property type="match status" value="1"/>
</dbReference>
<dbReference type="Proteomes" id="UP000006671">
    <property type="component" value="Unassembled WGS sequence"/>
</dbReference>
<sequence length="766" mass="84968">MEIGSNTSEDSTTTITTTPATLGATSSSIANNGEGGDIQGTTVTTTTITDQGQEASSADTQTTSSLFTTAADDTTTTLATTTASASDDSTTLDSATDVIASSPKGIKINKKPLEGSKLFTLAVIPNYNNATKEYKSLVQVDPTSSLITKYKSVPPPVDPTLATTTTPTPVAAATTTLPTPTTTTTAVPTPVTPATATTEKVDVVPLEVIEQAKVIPGLFIEGFLPFYKSGLFTDATVTCGGVQFKVHKMVLGYRSSYFREIFQTTSDCVIDEKSSNLSLCNVDQVFPTVIEYLYSGMITIDRYNVVSLKLLANFLDVDPLKCEVENFLLSFINAENVFDVLDSAIISNDNSIKSICVDSIAYNFDILNQKLVEKVFDNDRKFPLDIFFSIIGNKNMKSNPTEERVKIVSEIVQRFIDEFKAFDNIELFKNIINASVDSRSLDVELAIKYLQYCDSHVPELEEQSGKCSQILAANFYTLLNSGRSTIIYDVLPNTFVELLRCDELYTKDEDQVYEIACNYIESNKDKLTQEQKVQIFKCVRYTYLSIPLLTKLKNDPLFVSKEDILEALWSRVSRLEGKKNDESVYSTRPRKIRVFIYEKDFDTNGILYWLGTNYSQEAYTSPMDRSYLSVTASSNFEVGSAKDLVSHEPTKCNLIGKANAFIIIKFETIRVMPTKYSLRHTMSRDGEALRHWTLSGSSDGINYSDIFTHTNDQALNLKGSTGSWDLNCTSYYQYFKITQTANNSSNNNYFSLAGVEFYGLISRICE</sequence>
<dbReference type="KEGG" id="ngr:NAEGRDRAFT_79706"/>
<dbReference type="GeneID" id="8848634"/>
<dbReference type="eggNOG" id="KOG4276">
    <property type="taxonomic scope" value="Eukaryota"/>
</dbReference>
<dbReference type="InterPro" id="IPR011333">
    <property type="entry name" value="SKP1/BTB/POZ_sf"/>
</dbReference>
<evidence type="ECO:0000313" key="4">
    <source>
        <dbReference type="Proteomes" id="UP000006671"/>
    </source>
</evidence>
<accession>D2VF28</accession>